<name>A0A9D8KCQ8_9DELT</name>
<evidence type="ECO:0000313" key="9">
    <source>
        <dbReference type="EMBL" id="MBN1572725.1"/>
    </source>
</evidence>
<protein>
    <recommendedName>
        <fullName evidence="1">propanoyl-CoA C-acyltransferase</fullName>
        <ecNumber evidence="1">2.3.1.176</ecNumber>
    </recommendedName>
    <alternativeName>
        <fullName evidence="6">Propanoyl-CoA C-acyltransferase</fullName>
    </alternativeName>
</protein>
<feature type="domain" description="Thiolase C-terminal" evidence="8">
    <location>
        <begin position="302"/>
        <end position="417"/>
    </location>
</feature>
<evidence type="ECO:0000259" key="8">
    <source>
        <dbReference type="Pfam" id="PF22691"/>
    </source>
</evidence>
<evidence type="ECO:0000256" key="3">
    <source>
        <dbReference type="ARBA" id="ARBA00022679"/>
    </source>
</evidence>
<dbReference type="CDD" id="cd00829">
    <property type="entry name" value="SCP-x_thiolase"/>
    <property type="match status" value="1"/>
</dbReference>
<evidence type="ECO:0000256" key="4">
    <source>
        <dbReference type="ARBA" id="ARBA00023055"/>
    </source>
</evidence>
<organism evidence="9 10">
    <name type="scientific">Candidatus Zymogenus saltonus</name>
    <dbReference type="NCBI Taxonomy" id="2844893"/>
    <lineage>
        <taxon>Bacteria</taxon>
        <taxon>Deltaproteobacteria</taxon>
        <taxon>Candidatus Zymogenia</taxon>
        <taxon>Candidatus Zymogeniales</taxon>
        <taxon>Candidatus Zymogenaceae</taxon>
        <taxon>Candidatus Zymogenus</taxon>
    </lineage>
</organism>
<comment type="caution">
    <text evidence="9">The sequence shown here is derived from an EMBL/GenBank/DDBJ whole genome shotgun (WGS) entry which is preliminary data.</text>
</comment>
<dbReference type="InterPro" id="IPR002155">
    <property type="entry name" value="Thiolase"/>
</dbReference>
<evidence type="ECO:0000256" key="1">
    <source>
        <dbReference type="ARBA" id="ARBA00012352"/>
    </source>
</evidence>
<reference evidence="9" key="2">
    <citation type="submission" date="2021-01" db="EMBL/GenBank/DDBJ databases">
        <authorList>
            <person name="Hahn C.R."/>
            <person name="Youssef N.H."/>
            <person name="Elshahed M."/>
        </authorList>
    </citation>
    <scope>NUCLEOTIDE SEQUENCE</scope>
    <source>
        <strain evidence="9">Zod_Metabat.24</strain>
    </source>
</reference>
<dbReference type="EMBL" id="JAFGIX010000027">
    <property type="protein sequence ID" value="MBN1572725.1"/>
    <property type="molecule type" value="Genomic_DNA"/>
</dbReference>
<evidence type="ECO:0000313" key="10">
    <source>
        <dbReference type="Proteomes" id="UP000809273"/>
    </source>
</evidence>
<evidence type="ECO:0000256" key="6">
    <source>
        <dbReference type="ARBA" id="ARBA00032316"/>
    </source>
</evidence>
<accession>A0A9D8KCQ8</accession>
<evidence type="ECO:0000256" key="5">
    <source>
        <dbReference type="ARBA" id="ARBA00023121"/>
    </source>
</evidence>
<dbReference type="PIRSF" id="PIRSF000429">
    <property type="entry name" value="Ac-CoA_Ac_transf"/>
    <property type="match status" value="1"/>
</dbReference>
<evidence type="ECO:0000259" key="7">
    <source>
        <dbReference type="Pfam" id="PF00108"/>
    </source>
</evidence>
<dbReference type="InterPro" id="IPR016039">
    <property type="entry name" value="Thiolase-like"/>
</dbReference>
<dbReference type="SUPFAM" id="SSF53901">
    <property type="entry name" value="Thiolase-like"/>
    <property type="match status" value="2"/>
</dbReference>
<dbReference type="EC" id="2.3.1.176" evidence="1"/>
<keyword evidence="3" id="KW-0808">Transferase</keyword>
<dbReference type="Gene3D" id="3.40.47.10">
    <property type="match status" value="1"/>
</dbReference>
<feature type="domain" description="Thiolase N-terminal" evidence="7">
    <location>
        <begin position="5"/>
        <end position="124"/>
    </location>
</feature>
<dbReference type="Pfam" id="PF00108">
    <property type="entry name" value="Thiolase_N"/>
    <property type="match status" value="1"/>
</dbReference>
<proteinExistence type="predicted"/>
<evidence type="ECO:0000256" key="2">
    <source>
        <dbReference type="ARBA" id="ARBA00022448"/>
    </source>
</evidence>
<dbReference type="GO" id="GO:0016747">
    <property type="term" value="F:acyltransferase activity, transferring groups other than amino-acyl groups"/>
    <property type="evidence" value="ECO:0007669"/>
    <property type="project" value="InterPro"/>
</dbReference>
<keyword evidence="2" id="KW-0813">Transport</keyword>
<gene>
    <name evidence="9" type="ORF">JW984_05945</name>
</gene>
<dbReference type="PANTHER" id="PTHR42870:SF1">
    <property type="entry name" value="NON-SPECIFIC LIPID-TRANSFER PROTEIN-LIKE 2"/>
    <property type="match status" value="1"/>
</dbReference>
<dbReference type="InterPro" id="IPR055140">
    <property type="entry name" value="Thiolase_C_2"/>
</dbReference>
<keyword evidence="4" id="KW-0445">Lipid transport</keyword>
<dbReference type="InterPro" id="IPR020613">
    <property type="entry name" value="Thiolase_CS"/>
</dbReference>
<dbReference type="Pfam" id="PF22691">
    <property type="entry name" value="Thiolase_C_1"/>
    <property type="match status" value="1"/>
</dbReference>
<dbReference type="PROSITE" id="PS00737">
    <property type="entry name" value="THIOLASE_2"/>
    <property type="match status" value="1"/>
</dbReference>
<sequence length="431" mass="46605">MKERVYIIGVGMTKISKQGGSYEEMAGFAVGEAMSDAGLSMEDMGDRRRIGGIWYANCAQGMLTSQHSIRGQVVLRRLGFEGAPMVNVENACASATTALNQAVNHVVAGVSDLALAVGIEKMTPDFDDLPNHPEIEAALPYMGLSAFWNGCEQDRKGEYIEKWRREKSRLTETPFEETDVGVGRSPFMDYYAVKTLKMMERYGWTQRQLACVCAKTHHMSTMNPKAQYTRDFTAEDVLNDKPITYPLTRAMCAPTGEGCAAAVVCSERYLKEGRGINDPVLVLASVLVSGRDRGDFDADISGRAAEIAYKEASVTPKDIEVLELHDATTFGEIYQAAQAGFCSMEDAGEFCSTGATDMGGEIPTNTSGGLVSRGHPVGCTGLAQVYELVTQIRGRAKKRQVRGARVGMHINGGGVIGVEEAALGVHILKAV</sequence>
<dbReference type="AlphaFoldDB" id="A0A9D8KCQ8"/>
<keyword evidence="5" id="KW-0446">Lipid-binding</keyword>
<dbReference type="GO" id="GO:0008289">
    <property type="term" value="F:lipid binding"/>
    <property type="evidence" value="ECO:0007669"/>
    <property type="project" value="UniProtKB-KW"/>
</dbReference>
<dbReference type="GO" id="GO:0006869">
    <property type="term" value="P:lipid transport"/>
    <property type="evidence" value="ECO:0007669"/>
    <property type="project" value="UniProtKB-KW"/>
</dbReference>
<reference evidence="9" key="1">
    <citation type="journal article" date="2021" name="Environ. Microbiol.">
        <title>Genomic characterization of three novel Desulfobacterota classes expand the metabolic and phylogenetic diversity of the phylum.</title>
        <authorList>
            <person name="Murphy C.L."/>
            <person name="Biggerstaff J."/>
            <person name="Eichhorn A."/>
            <person name="Ewing E."/>
            <person name="Shahan R."/>
            <person name="Soriano D."/>
            <person name="Stewart S."/>
            <person name="VanMol K."/>
            <person name="Walker R."/>
            <person name="Walters P."/>
            <person name="Elshahed M.S."/>
            <person name="Youssef N.H."/>
        </authorList>
    </citation>
    <scope>NUCLEOTIDE SEQUENCE</scope>
    <source>
        <strain evidence="9">Zod_Metabat.24</strain>
    </source>
</reference>
<dbReference type="PANTHER" id="PTHR42870">
    <property type="entry name" value="ACETYL-COA C-ACETYLTRANSFERASE"/>
    <property type="match status" value="1"/>
</dbReference>
<dbReference type="InterPro" id="IPR020616">
    <property type="entry name" value="Thiolase_N"/>
</dbReference>
<dbReference type="Proteomes" id="UP000809273">
    <property type="component" value="Unassembled WGS sequence"/>
</dbReference>